<reference evidence="1" key="1">
    <citation type="submission" date="2018-05" db="EMBL/GenBank/DDBJ databases">
        <authorList>
            <person name="Lanie J.A."/>
            <person name="Ng W.-L."/>
            <person name="Kazmierczak K.M."/>
            <person name="Andrzejewski T.M."/>
            <person name="Davidsen T.M."/>
            <person name="Wayne K.J."/>
            <person name="Tettelin H."/>
            <person name="Glass J.I."/>
            <person name="Rusch D."/>
            <person name="Podicherti R."/>
            <person name="Tsui H.-C.T."/>
            <person name="Winkler M.E."/>
        </authorList>
    </citation>
    <scope>NUCLEOTIDE SEQUENCE</scope>
</reference>
<dbReference type="EMBL" id="UINC01131833">
    <property type="protein sequence ID" value="SVD13777.1"/>
    <property type="molecule type" value="Genomic_DNA"/>
</dbReference>
<sequence>MKDLLNRLLFNLLTFSLSRARDNQGYKELFFKLKKIVPSLKDQYSSFTIEGRYLETKVYTQHAFQISLLIDTLKDLESNQMPRVLVDIGDSSGTHILYLKELVGNLDAISVNLEKEAIERGVLVRYPSR</sequence>
<evidence type="ECO:0000313" key="1">
    <source>
        <dbReference type="EMBL" id="SVD13777.1"/>
    </source>
</evidence>
<feature type="non-terminal residue" evidence="1">
    <location>
        <position position="129"/>
    </location>
</feature>
<protein>
    <submittedName>
        <fullName evidence="1">Uncharacterized protein</fullName>
    </submittedName>
</protein>
<gene>
    <name evidence="1" type="ORF">METZ01_LOCUS366631</name>
</gene>
<organism evidence="1">
    <name type="scientific">marine metagenome</name>
    <dbReference type="NCBI Taxonomy" id="408172"/>
    <lineage>
        <taxon>unclassified sequences</taxon>
        <taxon>metagenomes</taxon>
        <taxon>ecological metagenomes</taxon>
    </lineage>
</organism>
<accession>A0A382SX34</accession>
<dbReference type="AlphaFoldDB" id="A0A382SX34"/>
<name>A0A382SX34_9ZZZZ</name>
<proteinExistence type="predicted"/>